<dbReference type="InterPro" id="IPR003877">
    <property type="entry name" value="SPRY_dom"/>
</dbReference>
<dbReference type="CDD" id="cd19800">
    <property type="entry name" value="Bbox2_xNF7-like"/>
    <property type="match status" value="1"/>
</dbReference>
<dbReference type="SUPFAM" id="SSF57845">
    <property type="entry name" value="B-box zinc-binding domain"/>
    <property type="match status" value="1"/>
</dbReference>
<feature type="coiled-coil region" evidence="5">
    <location>
        <begin position="209"/>
        <end position="258"/>
    </location>
</feature>
<organism evidence="9 10">
    <name type="scientific">Acipenser oxyrinchus oxyrinchus</name>
    <dbReference type="NCBI Taxonomy" id="40147"/>
    <lineage>
        <taxon>Eukaryota</taxon>
        <taxon>Metazoa</taxon>
        <taxon>Chordata</taxon>
        <taxon>Craniata</taxon>
        <taxon>Vertebrata</taxon>
        <taxon>Euteleostomi</taxon>
        <taxon>Actinopterygii</taxon>
        <taxon>Chondrostei</taxon>
        <taxon>Acipenseriformes</taxon>
        <taxon>Acipenseridae</taxon>
        <taxon>Acipenser</taxon>
    </lineage>
</organism>
<dbReference type="GO" id="GO:0008270">
    <property type="term" value="F:zinc ion binding"/>
    <property type="evidence" value="ECO:0007669"/>
    <property type="project" value="UniProtKB-KW"/>
</dbReference>
<evidence type="ECO:0000259" key="7">
    <source>
        <dbReference type="PROSITE" id="PS50119"/>
    </source>
</evidence>
<dbReference type="AlphaFoldDB" id="A0AAD8FRU7"/>
<keyword evidence="5" id="KW-0175">Coiled coil</keyword>
<dbReference type="Proteomes" id="UP001230051">
    <property type="component" value="Unassembled WGS sequence"/>
</dbReference>
<dbReference type="Gene3D" id="3.30.40.10">
    <property type="entry name" value="Zinc/RING finger domain, C3HC4 (zinc finger)"/>
    <property type="match status" value="1"/>
</dbReference>
<evidence type="ECO:0000259" key="6">
    <source>
        <dbReference type="PROSITE" id="PS50089"/>
    </source>
</evidence>
<sequence>MAWNESTSSLAEELECPVCLDFFKDPVMLDCGHNMCRACILGYLNNQGSVLCPECRAVVSGPGSLKPNRVLRNLADKARELKLTDNLPCELQGPTAPPQECGFQSPSFETGELCCRKHGEQLKLFCETDRKLVCLICRDERQHKGHSFKPVNEAAQSCKEELNRALQFLLSDNHAVQSVEKDQQAELSRIQDRSGWLLADITTQFAELHEFLRRREEELKRDLKAAERRALEPMERNLQRIQRELGDRTEQARKLQDSQSITQPVTYLKWWSETGSPIMEELKEKAPCGPATDEWEIVTISGYESKLKTLSVIPGSLSLGPYETHLQFFIWKEMLKVIRRVPQRLTMEDCSLSLKVSRDGLSTRQIDRDQDQPHKHHHAPSAIVQTEARFDQGLHAQSREKFTSGSHYWEVEVGGKSDWAVGIKMEKIQEREAKWYQKVVHFFSRHNYLLLVFSDDKNFRINAFSVDIPILPGARPRKVGVYLDCEKAQVSFYNADDMSHIYTHSECFAKGIAAYFNPGPYLAGRNAESLTVCCY</sequence>
<evidence type="ECO:0000256" key="5">
    <source>
        <dbReference type="SAM" id="Coils"/>
    </source>
</evidence>
<gene>
    <name evidence="9" type="ORF">AOXY_G32052</name>
</gene>
<dbReference type="InterPro" id="IPR050143">
    <property type="entry name" value="TRIM/RBCC"/>
</dbReference>
<dbReference type="Gene3D" id="3.30.160.60">
    <property type="entry name" value="Classic Zinc Finger"/>
    <property type="match status" value="1"/>
</dbReference>
<accession>A0AAD8FRU7</accession>
<dbReference type="PANTHER" id="PTHR24103">
    <property type="entry name" value="E3 UBIQUITIN-PROTEIN LIGASE TRIM"/>
    <property type="match status" value="1"/>
</dbReference>
<dbReference type="PROSITE" id="PS50089">
    <property type="entry name" value="ZF_RING_2"/>
    <property type="match status" value="1"/>
</dbReference>
<dbReference type="InterPro" id="IPR043136">
    <property type="entry name" value="B30.2/SPRY_sf"/>
</dbReference>
<evidence type="ECO:0000256" key="4">
    <source>
        <dbReference type="PROSITE-ProRule" id="PRU00024"/>
    </source>
</evidence>
<comment type="caution">
    <text evidence="9">The sequence shown here is derived from an EMBL/GenBank/DDBJ whole genome shotgun (WGS) entry which is preliminary data.</text>
</comment>
<dbReference type="Gene3D" id="2.60.120.920">
    <property type="match status" value="1"/>
</dbReference>
<dbReference type="InterPro" id="IPR001841">
    <property type="entry name" value="Znf_RING"/>
</dbReference>
<feature type="domain" description="B box-type" evidence="7">
    <location>
        <begin position="109"/>
        <end position="151"/>
    </location>
</feature>
<evidence type="ECO:0000259" key="8">
    <source>
        <dbReference type="PROSITE" id="PS50188"/>
    </source>
</evidence>
<keyword evidence="1" id="KW-0479">Metal-binding</keyword>
<reference evidence="9" key="1">
    <citation type="submission" date="2022-02" db="EMBL/GenBank/DDBJ databases">
        <title>Atlantic sturgeon de novo genome assembly.</title>
        <authorList>
            <person name="Stock M."/>
            <person name="Klopp C."/>
            <person name="Guiguen Y."/>
            <person name="Cabau C."/>
            <person name="Parinello H."/>
            <person name="Santidrian Yebra-Pimentel E."/>
            <person name="Kuhl H."/>
            <person name="Dirks R.P."/>
            <person name="Guessner J."/>
            <person name="Wuertz S."/>
            <person name="Du K."/>
            <person name="Schartl M."/>
        </authorList>
    </citation>
    <scope>NUCLEOTIDE SEQUENCE</scope>
    <source>
        <strain evidence="9">STURGEONOMICS-FGT-2020</strain>
        <tissue evidence="9">Whole blood</tissue>
    </source>
</reference>
<proteinExistence type="predicted"/>
<evidence type="ECO:0000313" key="9">
    <source>
        <dbReference type="EMBL" id="KAK1151741.1"/>
    </source>
</evidence>
<dbReference type="InterPro" id="IPR017907">
    <property type="entry name" value="Znf_RING_CS"/>
</dbReference>
<dbReference type="SMART" id="SM00336">
    <property type="entry name" value="BBOX"/>
    <property type="match status" value="1"/>
</dbReference>
<dbReference type="PROSITE" id="PS50188">
    <property type="entry name" value="B302_SPRY"/>
    <property type="match status" value="1"/>
</dbReference>
<dbReference type="PROSITE" id="PS50119">
    <property type="entry name" value="ZF_BBOX"/>
    <property type="match status" value="1"/>
</dbReference>
<evidence type="ECO:0000256" key="1">
    <source>
        <dbReference type="ARBA" id="ARBA00022723"/>
    </source>
</evidence>
<evidence type="ECO:0000256" key="3">
    <source>
        <dbReference type="ARBA" id="ARBA00022833"/>
    </source>
</evidence>
<dbReference type="InterPro" id="IPR003879">
    <property type="entry name" value="Butyrophylin_SPRY"/>
</dbReference>
<dbReference type="Pfam" id="PF15227">
    <property type="entry name" value="zf-C3HC4_4"/>
    <property type="match status" value="1"/>
</dbReference>
<feature type="domain" description="RING-type" evidence="6">
    <location>
        <begin position="16"/>
        <end position="56"/>
    </location>
</feature>
<dbReference type="InterPro" id="IPR001870">
    <property type="entry name" value="B30.2/SPRY"/>
</dbReference>
<keyword evidence="3" id="KW-0862">Zinc</keyword>
<dbReference type="SMART" id="SM00449">
    <property type="entry name" value="SPRY"/>
    <property type="match status" value="1"/>
</dbReference>
<name>A0AAD8FRU7_ACIOX</name>
<dbReference type="SUPFAM" id="SSF57850">
    <property type="entry name" value="RING/U-box"/>
    <property type="match status" value="1"/>
</dbReference>
<feature type="domain" description="B30.2/SPRY" evidence="8">
    <location>
        <begin position="323"/>
        <end position="535"/>
    </location>
</feature>
<keyword evidence="2 4" id="KW-0863">Zinc-finger</keyword>
<dbReference type="EMBL" id="JAGXEW010000050">
    <property type="protein sequence ID" value="KAK1151741.1"/>
    <property type="molecule type" value="Genomic_DNA"/>
</dbReference>
<evidence type="ECO:0000313" key="10">
    <source>
        <dbReference type="Proteomes" id="UP001230051"/>
    </source>
</evidence>
<protein>
    <submittedName>
        <fullName evidence="9">Nuclear factor 7, brain-like</fullName>
    </submittedName>
</protein>
<dbReference type="InterPro" id="IPR013320">
    <property type="entry name" value="ConA-like_dom_sf"/>
</dbReference>
<dbReference type="PRINTS" id="PR01407">
    <property type="entry name" value="BUTYPHLNCDUF"/>
</dbReference>
<dbReference type="SUPFAM" id="SSF49899">
    <property type="entry name" value="Concanavalin A-like lectins/glucanases"/>
    <property type="match status" value="1"/>
</dbReference>
<dbReference type="Pfam" id="PF00622">
    <property type="entry name" value="SPRY"/>
    <property type="match status" value="1"/>
</dbReference>
<keyword evidence="10" id="KW-1185">Reference proteome</keyword>
<evidence type="ECO:0000256" key="2">
    <source>
        <dbReference type="ARBA" id="ARBA00022771"/>
    </source>
</evidence>
<dbReference type="SMART" id="SM00184">
    <property type="entry name" value="RING"/>
    <property type="match status" value="1"/>
</dbReference>
<dbReference type="InterPro" id="IPR000315">
    <property type="entry name" value="Znf_B-box"/>
</dbReference>
<dbReference type="InterPro" id="IPR013083">
    <property type="entry name" value="Znf_RING/FYVE/PHD"/>
</dbReference>
<dbReference type="PROSITE" id="PS00518">
    <property type="entry name" value="ZF_RING_1"/>
    <property type="match status" value="1"/>
</dbReference>
<dbReference type="Pfam" id="PF00643">
    <property type="entry name" value="zf-B_box"/>
    <property type="match status" value="1"/>
</dbReference>